<dbReference type="InterPro" id="IPR036526">
    <property type="entry name" value="C-N_Hydrolase_sf"/>
</dbReference>
<dbReference type="STRING" id="303698.A0A1V6SNV1"/>
<evidence type="ECO:0000313" key="4">
    <source>
        <dbReference type="Proteomes" id="UP000191285"/>
    </source>
</evidence>
<comment type="caution">
    <text evidence="3">The sequence shown here is derived from an EMBL/GenBank/DDBJ whole genome shotgun (WGS) entry which is preliminary data.</text>
</comment>
<dbReference type="Proteomes" id="UP000191285">
    <property type="component" value="Unassembled WGS sequence"/>
</dbReference>
<feature type="domain" description="CN hydrolase" evidence="2">
    <location>
        <begin position="4"/>
        <end position="257"/>
    </location>
</feature>
<protein>
    <recommendedName>
        <fullName evidence="2">CN hydrolase domain-containing protein</fullName>
    </recommendedName>
</protein>
<evidence type="ECO:0000259" key="2">
    <source>
        <dbReference type="PROSITE" id="PS50263"/>
    </source>
</evidence>
<reference evidence="4" key="1">
    <citation type="journal article" date="2017" name="Nat. Microbiol.">
        <title>Global analysis of biosynthetic gene clusters reveals vast potential of secondary metabolite production in Penicillium species.</title>
        <authorList>
            <person name="Nielsen J.C."/>
            <person name="Grijseels S."/>
            <person name="Prigent S."/>
            <person name="Ji B."/>
            <person name="Dainat J."/>
            <person name="Nielsen K.F."/>
            <person name="Frisvad J.C."/>
            <person name="Workman M."/>
            <person name="Nielsen J."/>
        </authorList>
    </citation>
    <scope>NUCLEOTIDE SEQUENCE [LARGE SCALE GENOMIC DNA]</scope>
    <source>
        <strain evidence="4">IBT 24891</strain>
    </source>
</reference>
<dbReference type="SUPFAM" id="SSF56317">
    <property type="entry name" value="Carbon-nitrogen hydrolase"/>
    <property type="match status" value="1"/>
</dbReference>
<gene>
    <name evidence="3" type="ORF">PENSTE_c027G03353</name>
</gene>
<proteinExistence type="predicted"/>
<evidence type="ECO:0000313" key="3">
    <source>
        <dbReference type="EMBL" id="OQE15731.1"/>
    </source>
</evidence>
<sequence>METCKVAIIQLFPKPNEIEDNHRRASEFIKEAASSGAHLAVLPEYHLADFYPSHDPEIRQRCANWKKYLDAYCDLAKECNICIVPGSLGELYNDNTLVNAAYFIDNEGNIRGKYEKKNLWHPERPFVKGSRNDTRHIAFETPLGKVGMLICWDLAFPEAFRELIAQGAKMIIVPAFWKYNDASEIGMKYNPKSEGAFLDAAVVSRAFENTCAVLFCNVAGPASEGFAGLSQVAMPFLGCVNRFDNSDEGMRIVSLDMNGLEEAESVYKIREDIASPGWHYGYRQ</sequence>
<dbReference type="EMBL" id="MLKD01000027">
    <property type="protein sequence ID" value="OQE15731.1"/>
    <property type="molecule type" value="Genomic_DNA"/>
</dbReference>
<keyword evidence="4" id="KW-1185">Reference proteome</keyword>
<dbReference type="GO" id="GO:0016811">
    <property type="term" value="F:hydrolase activity, acting on carbon-nitrogen (but not peptide) bonds, in linear amides"/>
    <property type="evidence" value="ECO:0007669"/>
    <property type="project" value="TreeGrafter"/>
</dbReference>
<dbReference type="AlphaFoldDB" id="A0A1V6SNV1"/>
<dbReference type="PANTHER" id="PTHR43674">
    <property type="entry name" value="NITRILASE C965.09-RELATED"/>
    <property type="match status" value="1"/>
</dbReference>
<dbReference type="CDD" id="cd07197">
    <property type="entry name" value="nitrilase"/>
    <property type="match status" value="1"/>
</dbReference>
<name>A0A1V6SNV1_9EURO</name>
<dbReference type="Gene3D" id="3.60.110.10">
    <property type="entry name" value="Carbon-nitrogen hydrolase"/>
    <property type="match status" value="1"/>
</dbReference>
<dbReference type="InterPro" id="IPR003010">
    <property type="entry name" value="C-N_Hydrolase"/>
</dbReference>
<evidence type="ECO:0000256" key="1">
    <source>
        <dbReference type="ARBA" id="ARBA00022801"/>
    </source>
</evidence>
<keyword evidence="1" id="KW-0378">Hydrolase</keyword>
<dbReference type="Pfam" id="PF00795">
    <property type="entry name" value="CN_hydrolase"/>
    <property type="match status" value="1"/>
</dbReference>
<dbReference type="InterPro" id="IPR050345">
    <property type="entry name" value="Aliph_Amidase/BUP"/>
</dbReference>
<dbReference type="PANTHER" id="PTHR43674:SF16">
    <property type="entry name" value="CARBON-NITROGEN FAMILY, PUTATIVE (AFU_ORTHOLOGUE AFUA_5G02350)-RELATED"/>
    <property type="match status" value="1"/>
</dbReference>
<organism evidence="3 4">
    <name type="scientific">Penicillium steckii</name>
    <dbReference type="NCBI Taxonomy" id="303698"/>
    <lineage>
        <taxon>Eukaryota</taxon>
        <taxon>Fungi</taxon>
        <taxon>Dikarya</taxon>
        <taxon>Ascomycota</taxon>
        <taxon>Pezizomycotina</taxon>
        <taxon>Eurotiomycetes</taxon>
        <taxon>Eurotiomycetidae</taxon>
        <taxon>Eurotiales</taxon>
        <taxon>Aspergillaceae</taxon>
        <taxon>Penicillium</taxon>
    </lineage>
</organism>
<dbReference type="OrthoDB" id="412018at2759"/>
<dbReference type="PROSITE" id="PS50263">
    <property type="entry name" value="CN_HYDROLASE"/>
    <property type="match status" value="1"/>
</dbReference>
<accession>A0A1V6SNV1</accession>